<accession>A0A1F4SRH5</accession>
<evidence type="ECO:0000313" key="2">
    <source>
        <dbReference type="EMBL" id="OGC23051.1"/>
    </source>
</evidence>
<evidence type="ECO:0000256" key="1">
    <source>
        <dbReference type="SAM" id="SignalP"/>
    </source>
</evidence>
<feature type="chain" id="PRO_5009514423" description="Type II secretion system protein GspC N-terminal domain-containing protein" evidence="1">
    <location>
        <begin position="19"/>
        <end position="131"/>
    </location>
</feature>
<sequence>MKSKGFILFLFLPLFLSACDTSSLQPNSKEKKEEALRHQEKIIVEKSSEEAVSQKPVFLYSKQMGTIISLNNEPVETLLGFVRVAGVMSGAPARALLEIGGKGVLIARGEALGPYKVEKISEKEVILCLKK</sequence>
<dbReference type="AlphaFoldDB" id="A0A1F4SRH5"/>
<comment type="caution">
    <text evidence="2">The sequence shown here is derived from an EMBL/GenBank/DDBJ whole genome shotgun (WGS) entry which is preliminary data.</text>
</comment>
<protein>
    <recommendedName>
        <fullName evidence="4">Type II secretion system protein GspC N-terminal domain-containing protein</fullName>
    </recommendedName>
</protein>
<dbReference type="STRING" id="1802579.A2310_00775"/>
<reference evidence="2 3" key="1">
    <citation type="journal article" date="2016" name="Nat. Commun.">
        <title>Thousands of microbial genomes shed light on interconnected biogeochemical processes in an aquifer system.</title>
        <authorList>
            <person name="Anantharaman K."/>
            <person name="Brown C.T."/>
            <person name="Hug L.A."/>
            <person name="Sharon I."/>
            <person name="Castelle C.J."/>
            <person name="Probst A.J."/>
            <person name="Thomas B.C."/>
            <person name="Singh A."/>
            <person name="Wilkins M.J."/>
            <person name="Karaoz U."/>
            <person name="Brodie E.L."/>
            <person name="Williams K.H."/>
            <person name="Hubbard S.S."/>
            <person name="Banfield J.F."/>
        </authorList>
    </citation>
    <scope>NUCLEOTIDE SEQUENCE [LARGE SCALE GENOMIC DNA]</scope>
</reference>
<keyword evidence="1" id="KW-0732">Signal</keyword>
<dbReference type="EMBL" id="MEUB01000022">
    <property type="protein sequence ID" value="OGC23051.1"/>
    <property type="molecule type" value="Genomic_DNA"/>
</dbReference>
<feature type="signal peptide" evidence="1">
    <location>
        <begin position="1"/>
        <end position="18"/>
    </location>
</feature>
<name>A0A1F4SRH5_UNCSA</name>
<dbReference type="Proteomes" id="UP000178417">
    <property type="component" value="Unassembled WGS sequence"/>
</dbReference>
<evidence type="ECO:0000313" key="3">
    <source>
        <dbReference type="Proteomes" id="UP000178417"/>
    </source>
</evidence>
<organism evidence="2 3">
    <name type="scientific">candidate division WOR-1 bacterium RIFOXYB2_FULL_37_13</name>
    <dbReference type="NCBI Taxonomy" id="1802579"/>
    <lineage>
        <taxon>Bacteria</taxon>
        <taxon>Bacillati</taxon>
        <taxon>Saganbacteria</taxon>
    </lineage>
</organism>
<dbReference type="PROSITE" id="PS51257">
    <property type="entry name" value="PROKAR_LIPOPROTEIN"/>
    <property type="match status" value="1"/>
</dbReference>
<evidence type="ECO:0008006" key="4">
    <source>
        <dbReference type="Google" id="ProtNLM"/>
    </source>
</evidence>
<gene>
    <name evidence="2" type="ORF">A2310_00775</name>
</gene>
<proteinExistence type="predicted"/>